<feature type="transmembrane region" description="Helical" evidence="5">
    <location>
        <begin position="197"/>
        <end position="216"/>
    </location>
</feature>
<evidence type="ECO:0000313" key="8">
    <source>
        <dbReference type="Proteomes" id="UP001176059"/>
    </source>
</evidence>
<evidence type="ECO:0000256" key="2">
    <source>
        <dbReference type="ARBA" id="ARBA00022692"/>
    </source>
</evidence>
<feature type="domain" description="Amino acid permease/ SLC12A" evidence="6">
    <location>
        <begin position="3"/>
        <end position="170"/>
    </location>
</feature>
<reference evidence="7" key="1">
    <citation type="submission" date="2022-08" db="EMBL/GenBank/DDBJ databases">
        <authorList>
            <consortium name="DOE Joint Genome Institute"/>
            <person name="Min B."/>
            <person name="Sierra-Patev S."/>
            <person name="Naranjo-Ortiz M."/>
            <person name="Looney B."/>
            <person name="Konkel Z."/>
            <person name="Slot J.C."/>
            <person name="Sakamoto Y."/>
            <person name="Steenwyk J.L."/>
            <person name="Rokas A."/>
            <person name="Carro J."/>
            <person name="Camarero S."/>
            <person name="Ferreira P."/>
            <person name="Molpeceres G."/>
            <person name="Ruiz-duenas F.J."/>
            <person name="Serrano A."/>
            <person name="Henrissat B."/>
            <person name="Drula E."/>
            <person name="Hughes K.W."/>
            <person name="Mata J.L."/>
            <person name="Ishikawa N.K."/>
            <person name="Vargas-Isla R."/>
            <person name="Ushijima S."/>
            <person name="Smith C.A."/>
            <person name="Ahrendt S."/>
            <person name="Andreopoulos W."/>
            <person name="He G."/>
            <person name="LaButti K."/>
            <person name="Lipzen A."/>
            <person name="Ng V."/>
            <person name="Riley R."/>
            <person name="Sandor L."/>
            <person name="Barry K."/>
            <person name="Martinez A.T."/>
            <person name="Xiao Y."/>
            <person name="Gibbons J.G."/>
            <person name="Terashima K."/>
            <person name="Hibbett D.S."/>
            <person name="Grigoriev I.V."/>
        </authorList>
    </citation>
    <scope>NUCLEOTIDE SEQUENCE</scope>
    <source>
        <strain evidence="7">ET3784</strain>
    </source>
</reference>
<protein>
    <submittedName>
        <fullName evidence="7">Amino acid permease</fullName>
    </submittedName>
</protein>
<comment type="subcellular location">
    <subcellularLocation>
        <location evidence="1">Membrane</location>
        <topology evidence="1">Multi-pass membrane protein</topology>
    </subcellularLocation>
</comment>
<sequence length="326" mass="36094">MGLLIIGTNMCFIRVYGELEFSFSMLKIMLIIGLIIMGLCIDLGGVPGQHRLGFQYWRNPGPFVQYLGLNGSLGHFLGFWTTFSNAAYAYSGIESIAAAAAETKSPRRNIPKAAKRIFIRVILFYVISILIVTMIVPSNSPFLLNGSGNASESPFVIAANLAGIKVVPHIGGSRTLYGLAREGHAPKFLLRTNRYGIPYICVSFISVFIALGYMTLQDSASIVFGWFQDLVSAAALVTWITICLVYLRFYYACKRQGIRRSELPWAAPFQPYAAWMGLLGFGLSCSQEASPLDEMPIRHYIDIANENPEPEEIPAKGLQKLNILWT</sequence>
<keyword evidence="8" id="KW-1185">Reference proteome</keyword>
<dbReference type="EMBL" id="JANVFO010000019">
    <property type="protein sequence ID" value="KAJ3733107.1"/>
    <property type="molecule type" value="Genomic_DNA"/>
</dbReference>
<evidence type="ECO:0000256" key="4">
    <source>
        <dbReference type="ARBA" id="ARBA00023136"/>
    </source>
</evidence>
<dbReference type="GO" id="GO:0016020">
    <property type="term" value="C:membrane"/>
    <property type="evidence" value="ECO:0007669"/>
    <property type="project" value="UniProtKB-SubCell"/>
</dbReference>
<feature type="transmembrane region" description="Helical" evidence="5">
    <location>
        <begin position="117"/>
        <end position="136"/>
    </location>
</feature>
<feature type="transmembrane region" description="Helical" evidence="5">
    <location>
        <begin position="28"/>
        <end position="48"/>
    </location>
</feature>
<name>A0AA38JIZ9_9AGAR</name>
<dbReference type="AlphaFoldDB" id="A0AA38JIZ9"/>
<evidence type="ECO:0000313" key="7">
    <source>
        <dbReference type="EMBL" id="KAJ3733107.1"/>
    </source>
</evidence>
<dbReference type="Pfam" id="PF00324">
    <property type="entry name" value="AA_permease"/>
    <property type="match status" value="2"/>
</dbReference>
<dbReference type="PANTHER" id="PTHR43341">
    <property type="entry name" value="AMINO ACID PERMEASE"/>
    <property type="match status" value="1"/>
</dbReference>
<gene>
    <name evidence="7" type="ORF">DFJ43DRAFT_1131433</name>
</gene>
<dbReference type="InterPro" id="IPR004841">
    <property type="entry name" value="AA-permease/SLC12A_dom"/>
</dbReference>
<dbReference type="GO" id="GO:0015171">
    <property type="term" value="F:amino acid transmembrane transporter activity"/>
    <property type="evidence" value="ECO:0007669"/>
    <property type="project" value="TreeGrafter"/>
</dbReference>
<proteinExistence type="predicted"/>
<dbReference type="Proteomes" id="UP001176059">
    <property type="component" value="Unassembled WGS sequence"/>
</dbReference>
<organism evidence="7 8">
    <name type="scientific">Lentinula guzmanii</name>
    <dbReference type="NCBI Taxonomy" id="2804957"/>
    <lineage>
        <taxon>Eukaryota</taxon>
        <taxon>Fungi</taxon>
        <taxon>Dikarya</taxon>
        <taxon>Basidiomycota</taxon>
        <taxon>Agaricomycotina</taxon>
        <taxon>Agaricomycetes</taxon>
        <taxon>Agaricomycetidae</taxon>
        <taxon>Agaricales</taxon>
        <taxon>Marasmiineae</taxon>
        <taxon>Omphalotaceae</taxon>
        <taxon>Lentinula</taxon>
    </lineage>
</organism>
<comment type="caution">
    <text evidence="7">The sequence shown here is derived from an EMBL/GenBank/DDBJ whole genome shotgun (WGS) entry which is preliminary data.</text>
</comment>
<dbReference type="Gene3D" id="1.20.1740.10">
    <property type="entry name" value="Amino acid/polyamine transporter I"/>
    <property type="match status" value="1"/>
</dbReference>
<evidence type="ECO:0000256" key="3">
    <source>
        <dbReference type="ARBA" id="ARBA00022989"/>
    </source>
</evidence>
<dbReference type="PANTHER" id="PTHR43341:SF18">
    <property type="entry name" value="AMINO ACID PERMEASE_ SLC12A DOMAIN-CONTAINING PROTEIN"/>
    <property type="match status" value="1"/>
</dbReference>
<keyword evidence="3 5" id="KW-1133">Transmembrane helix</keyword>
<keyword evidence="2 5" id="KW-0812">Transmembrane</keyword>
<feature type="transmembrane region" description="Helical" evidence="5">
    <location>
        <begin position="156"/>
        <end position="177"/>
    </location>
</feature>
<dbReference type="InterPro" id="IPR050524">
    <property type="entry name" value="APC_YAT"/>
</dbReference>
<accession>A0AA38JIZ9</accession>
<feature type="domain" description="Amino acid permease/ SLC12A" evidence="6">
    <location>
        <begin position="171"/>
        <end position="279"/>
    </location>
</feature>
<evidence type="ECO:0000256" key="1">
    <source>
        <dbReference type="ARBA" id="ARBA00004141"/>
    </source>
</evidence>
<reference evidence="7" key="2">
    <citation type="journal article" date="2023" name="Proc. Natl. Acad. Sci. U.S.A.">
        <title>A global phylogenomic analysis of the shiitake genus Lentinula.</title>
        <authorList>
            <person name="Sierra-Patev S."/>
            <person name="Min B."/>
            <person name="Naranjo-Ortiz M."/>
            <person name="Looney B."/>
            <person name="Konkel Z."/>
            <person name="Slot J.C."/>
            <person name="Sakamoto Y."/>
            <person name="Steenwyk J.L."/>
            <person name="Rokas A."/>
            <person name="Carro J."/>
            <person name="Camarero S."/>
            <person name="Ferreira P."/>
            <person name="Molpeceres G."/>
            <person name="Ruiz-Duenas F.J."/>
            <person name="Serrano A."/>
            <person name="Henrissat B."/>
            <person name="Drula E."/>
            <person name="Hughes K.W."/>
            <person name="Mata J.L."/>
            <person name="Ishikawa N.K."/>
            <person name="Vargas-Isla R."/>
            <person name="Ushijima S."/>
            <person name="Smith C.A."/>
            <person name="Donoghue J."/>
            <person name="Ahrendt S."/>
            <person name="Andreopoulos W."/>
            <person name="He G."/>
            <person name="LaButti K."/>
            <person name="Lipzen A."/>
            <person name="Ng V."/>
            <person name="Riley R."/>
            <person name="Sandor L."/>
            <person name="Barry K."/>
            <person name="Martinez A.T."/>
            <person name="Xiao Y."/>
            <person name="Gibbons J.G."/>
            <person name="Terashima K."/>
            <person name="Grigoriev I.V."/>
            <person name="Hibbett D."/>
        </authorList>
    </citation>
    <scope>NUCLEOTIDE SEQUENCE</scope>
    <source>
        <strain evidence="7">ET3784</strain>
    </source>
</reference>
<evidence type="ECO:0000256" key="5">
    <source>
        <dbReference type="SAM" id="Phobius"/>
    </source>
</evidence>
<evidence type="ECO:0000259" key="6">
    <source>
        <dbReference type="Pfam" id="PF00324"/>
    </source>
</evidence>
<feature type="transmembrane region" description="Helical" evidence="5">
    <location>
        <begin position="231"/>
        <end position="251"/>
    </location>
</feature>
<keyword evidence="4 5" id="KW-0472">Membrane</keyword>